<evidence type="ECO:0000313" key="4">
    <source>
        <dbReference type="Proteomes" id="UP001601976"/>
    </source>
</evidence>
<feature type="transmembrane region" description="Helical" evidence="2">
    <location>
        <begin position="54"/>
        <end position="75"/>
    </location>
</feature>
<keyword evidence="4" id="KW-1185">Reference proteome</keyword>
<feature type="region of interest" description="Disordered" evidence="1">
    <location>
        <begin position="1"/>
        <end position="46"/>
    </location>
</feature>
<feature type="region of interest" description="Disordered" evidence="1">
    <location>
        <begin position="209"/>
        <end position="230"/>
    </location>
</feature>
<dbReference type="EMBL" id="JBIAPK010000001">
    <property type="protein sequence ID" value="MFF3337392.1"/>
    <property type="molecule type" value="Genomic_DNA"/>
</dbReference>
<keyword evidence="2" id="KW-1133">Transmembrane helix</keyword>
<feature type="transmembrane region" description="Helical" evidence="2">
    <location>
        <begin position="131"/>
        <end position="153"/>
    </location>
</feature>
<keyword evidence="2" id="KW-0812">Transmembrane</keyword>
<evidence type="ECO:0000313" key="3">
    <source>
        <dbReference type="EMBL" id="MFF3337392.1"/>
    </source>
</evidence>
<name>A0ABW6R839_9ACTN</name>
<protein>
    <recommendedName>
        <fullName evidence="5">ABC transporter permease</fullName>
    </recommendedName>
</protein>
<dbReference type="RefSeq" id="WP_355716619.1">
    <property type="nucleotide sequence ID" value="NZ_JBEXNP010000004.1"/>
</dbReference>
<accession>A0ABW6R839</accession>
<sequence>MTAPLTPPHQQPPNDPWQKSEAGAAPQAPSHPHAGPGAEGAQDDTSPSMEVVRAAVVALALTVLGIGLGLLWMWLAPRVPLISTDKAVFLKDTEGEEAIGADGTFVLLALAFGAVSAALVFWFNRRGGVPLVIGLALGGLLGSLLAWGTGVWLGPTGDVVERAREVGQGVEFDAPLRLGAKGALLAWPMAAMLVHLGLTALFGPRDPEPEWTAGYWPPTPAPGTQDGTPT</sequence>
<proteinExistence type="predicted"/>
<gene>
    <name evidence="3" type="ORF">ACFYWW_01470</name>
</gene>
<feature type="compositionally biased region" description="Pro residues" evidence="1">
    <location>
        <begin position="1"/>
        <end position="15"/>
    </location>
</feature>
<evidence type="ECO:0000256" key="1">
    <source>
        <dbReference type="SAM" id="MobiDB-lite"/>
    </source>
</evidence>
<dbReference type="Proteomes" id="UP001601976">
    <property type="component" value="Unassembled WGS sequence"/>
</dbReference>
<organism evidence="3 4">
    <name type="scientific">Streptomyces flavidovirens</name>
    <dbReference type="NCBI Taxonomy" id="67298"/>
    <lineage>
        <taxon>Bacteria</taxon>
        <taxon>Bacillati</taxon>
        <taxon>Actinomycetota</taxon>
        <taxon>Actinomycetes</taxon>
        <taxon>Kitasatosporales</taxon>
        <taxon>Streptomycetaceae</taxon>
        <taxon>Streptomyces</taxon>
    </lineage>
</organism>
<evidence type="ECO:0000256" key="2">
    <source>
        <dbReference type="SAM" id="Phobius"/>
    </source>
</evidence>
<feature type="transmembrane region" description="Helical" evidence="2">
    <location>
        <begin position="184"/>
        <end position="202"/>
    </location>
</feature>
<keyword evidence="2" id="KW-0472">Membrane</keyword>
<feature type="transmembrane region" description="Helical" evidence="2">
    <location>
        <begin position="105"/>
        <end position="124"/>
    </location>
</feature>
<evidence type="ECO:0008006" key="5">
    <source>
        <dbReference type="Google" id="ProtNLM"/>
    </source>
</evidence>
<reference evidence="3 4" key="1">
    <citation type="submission" date="2024-10" db="EMBL/GenBank/DDBJ databases">
        <title>The Natural Products Discovery Center: Release of the First 8490 Sequenced Strains for Exploring Actinobacteria Biosynthetic Diversity.</title>
        <authorList>
            <person name="Kalkreuter E."/>
            <person name="Kautsar S.A."/>
            <person name="Yang D."/>
            <person name="Bader C.D."/>
            <person name="Teijaro C.N."/>
            <person name="Fluegel L."/>
            <person name="Davis C.M."/>
            <person name="Simpson J.R."/>
            <person name="Lauterbach L."/>
            <person name="Steele A.D."/>
            <person name="Gui C."/>
            <person name="Meng S."/>
            <person name="Li G."/>
            <person name="Viehrig K."/>
            <person name="Ye F."/>
            <person name="Su P."/>
            <person name="Kiefer A.F."/>
            <person name="Nichols A."/>
            <person name="Cepeda A.J."/>
            <person name="Yan W."/>
            <person name="Fan B."/>
            <person name="Jiang Y."/>
            <person name="Adhikari A."/>
            <person name="Zheng C.-J."/>
            <person name="Schuster L."/>
            <person name="Cowan T.M."/>
            <person name="Smanski M.J."/>
            <person name="Chevrette M.G."/>
            <person name="De Carvalho L.P.S."/>
            <person name="Shen B."/>
        </authorList>
    </citation>
    <scope>NUCLEOTIDE SEQUENCE [LARGE SCALE GENOMIC DNA]</scope>
    <source>
        <strain evidence="3 4">NPDC003029</strain>
    </source>
</reference>
<comment type="caution">
    <text evidence="3">The sequence shown here is derived from an EMBL/GenBank/DDBJ whole genome shotgun (WGS) entry which is preliminary data.</text>
</comment>